<evidence type="ECO:0000256" key="1">
    <source>
        <dbReference type="SAM" id="MobiDB-lite"/>
    </source>
</evidence>
<comment type="caution">
    <text evidence="2">The sequence shown here is derived from an EMBL/GenBank/DDBJ whole genome shotgun (WGS) entry which is preliminary data.</text>
</comment>
<dbReference type="InterPro" id="IPR017972">
    <property type="entry name" value="Cyt_P450_CS"/>
</dbReference>
<dbReference type="GO" id="GO:0005506">
    <property type="term" value="F:iron ion binding"/>
    <property type="evidence" value="ECO:0007669"/>
    <property type="project" value="InterPro"/>
</dbReference>
<dbReference type="InterPro" id="IPR036396">
    <property type="entry name" value="Cyt_P450_sf"/>
</dbReference>
<dbReference type="GO" id="GO:0004497">
    <property type="term" value="F:monooxygenase activity"/>
    <property type="evidence" value="ECO:0007669"/>
    <property type="project" value="InterPro"/>
</dbReference>
<evidence type="ECO:0000313" key="3">
    <source>
        <dbReference type="Proteomes" id="UP000641386"/>
    </source>
</evidence>
<proteinExistence type="predicted"/>
<dbReference type="GO" id="GO:0020037">
    <property type="term" value="F:heme binding"/>
    <property type="evidence" value="ECO:0007669"/>
    <property type="project" value="InterPro"/>
</dbReference>
<dbReference type="PROSITE" id="PS00086">
    <property type="entry name" value="CYTOCHROME_P450"/>
    <property type="match status" value="1"/>
</dbReference>
<reference evidence="2" key="1">
    <citation type="journal article" date="2014" name="Int. J. Syst. Evol. Microbiol.">
        <title>Complete genome sequence of Corynebacterium casei LMG S-19264T (=DSM 44701T), isolated from a smear-ripened cheese.</title>
        <authorList>
            <consortium name="US DOE Joint Genome Institute (JGI-PGF)"/>
            <person name="Walter F."/>
            <person name="Albersmeier A."/>
            <person name="Kalinowski J."/>
            <person name="Ruckert C."/>
        </authorList>
    </citation>
    <scope>NUCLEOTIDE SEQUENCE</scope>
    <source>
        <strain evidence="2">JCM 3302</strain>
    </source>
</reference>
<gene>
    <name evidence="2" type="ORF">GCM10014715_56280</name>
</gene>
<keyword evidence="3" id="KW-1185">Reference proteome</keyword>
<dbReference type="GO" id="GO:0016705">
    <property type="term" value="F:oxidoreductase activity, acting on paired donors, with incorporation or reduction of molecular oxygen"/>
    <property type="evidence" value="ECO:0007669"/>
    <property type="project" value="InterPro"/>
</dbReference>
<evidence type="ECO:0008006" key="4">
    <source>
        <dbReference type="Google" id="ProtNLM"/>
    </source>
</evidence>
<name>A0A919A9N7_9ACTN</name>
<dbReference type="EMBL" id="BNBC01000030">
    <property type="protein sequence ID" value="GHE92584.1"/>
    <property type="molecule type" value="Genomic_DNA"/>
</dbReference>
<dbReference type="Proteomes" id="UP000641386">
    <property type="component" value="Unassembled WGS sequence"/>
</dbReference>
<dbReference type="SUPFAM" id="SSF48264">
    <property type="entry name" value="Cytochrome P450"/>
    <property type="match status" value="1"/>
</dbReference>
<feature type="region of interest" description="Disordered" evidence="1">
    <location>
        <begin position="58"/>
        <end position="79"/>
    </location>
</feature>
<organism evidence="2 3">
    <name type="scientific">Streptomyces spiralis</name>
    <dbReference type="NCBI Taxonomy" id="66376"/>
    <lineage>
        <taxon>Bacteria</taxon>
        <taxon>Bacillati</taxon>
        <taxon>Actinomycetota</taxon>
        <taxon>Actinomycetes</taxon>
        <taxon>Kitasatosporales</taxon>
        <taxon>Streptomycetaceae</taxon>
        <taxon>Streptomyces</taxon>
    </lineage>
</organism>
<sequence length="79" mass="8301">MRALRAPFGHGIHYCLGTPPTRLEGQIAVGTALRRLPDLALVVGNGIPVPLATWPASVPRSPGGVPRAGVRWGRSCPRA</sequence>
<protein>
    <recommendedName>
        <fullName evidence="4">Cytochrome P450</fullName>
    </recommendedName>
</protein>
<reference evidence="2" key="2">
    <citation type="submission" date="2020-09" db="EMBL/GenBank/DDBJ databases">
        <authorList>
            <person name="Sun Q."/>
            <person name="Ohkuma M."/>
        </authorList>
    </citation>
    <scope>NUCLEOTIDE SEQUENCE</scope>
    <source>
        <strain evidence="2">JCM 3302</strain>
    </source>
</reference>
<dbReference type="Gene3D" id="1.10.630.10">
    <property type="entry name" value="Cytochrome P450"/>
    <property type="match status" value="1"/>
</dbReference>
<dbReference type="AlphaFoldDB" id="A0A919A9N7"/>
<evidence type="ECO:0000313" key="2">
    <source>
        <dbReference type="EMBL" id="GHE92584.1"/>
    </source>
</evidence>
<accession>A0A919A9N7</accession>